<protein>
    <recommendedName>
        <fullName evidence="2">THAP4-like heme-binding domain-containing protein</fullName>
    </recommendedName>
</protein>
<dbReference type="AlphaFoldDB" id="A0A444Y1S6"/>
<proteinExistence type="predicted"/>
<dbReference type="Gene3D" id="2.40.128.20">
    <property type="match status" value="1"/>
</dbReference>
<feature type="domain" description="THAP4-like heme-binding" evidence="2">
    <location>
        <begin position="14"/>
        <end position="140"/>
    </location>
</feature>
<dbReference type="STRING" id="3818.A0A444Y1S6"/>
<dbReference type="SUPFAM" id="SSF50814">
    <property type="entry name" value="Lipocalins"/>
    <property type="match status" value="1"/>
</dbReference>
<dbReference type="PANTHER" id="PTHR15854:SF4">
    <property type="entry name" value="PEROXYNITRITE ISOMERASE THAP4"/>
    <property type="match status" value="1"/>
</dbReference>
<evidence type="ECO:0000256" key="1">
    <source>
        <dbReference type="ARBA" id="ARBA00036993"/>
    </source>
</evidence>
<comment type="catalytic activity">
    <reaction evidence="1">
        <text>peroxynitrite = nitrate</text>
        <dbReference type="Rhea" id="RHEA:63116"/>
        <dbReference type="ChEBI" id="CHEBI:17632"/>
        <dbReference type="ChEBI" id="CHEBI:25941"/>
    </reaction>
    <physiologicalReaction direction="left-to-right" evidence="1">
        <dbReference type="Rhea" id="RHEA:63117"/>
    </physiologicalReaction>
</comment>
<dbReference type="InterPro" id="IPR012674">
    <property type="entry name" value="Calycin"/>
</dbReference>
<sequence>MDANKAPPVVHPTVAALSFLLGTWRGQGEGGYPTINSFSYAEELHFSNSPNKPVIGYTQKTWKLGSGEPMHAESGYWRPKLDGTIEVVIAQSTGLVDVQKGTYSTEQKVIQLQSEMVGNASKAWKLEKGKVYIDTPHGRLGFGEMSIDFWEKFVGSFTSSISLFLLILRSDDIGGEDLRLDFGVERKKQEDKVKRVQQQEKHFKRVKIIDTYIDGVAAAARKCDVGEEEESYEIGCSEVDHKGSSDSGTWKTERVAGSGALGHWGSGSEIQV</sequence>
<dbReference type="PANTHER" id="PTHR15854">
    <property type="entry name" value="THAP4 PROTEIN"/>
    <property type="match status" value="1"/>
</dbReference>
<evidence type="ECO:0000313" key="3">
    <source>
        <dbReference type="EMBL" id="RYQ95873.1"/>
    </source>
</evidence>
<keyword evidence="4" id="KW-1185">Reference proteome</keyword>
<accession>A0A444Y1S6</accession>
<dbReference type="InterPro" id="IPR014878">
    <property type="entry name" value="THAP4-like_heme-bd"/>
</dbReference>
<evidence type="ECO:0000259" key="2">
    <source>
        <dbReference type="Pfam" id="PF08768"/>
    </source>
</evidence>
<organism evidence="3 4">
    <name type="scientific">Arachis hypogaea</name>
    <name type="common">Peanut</name>
    <dbReference type="NCBI Taxonomy" id="3818"/>
    <lineage>
        <taxon>Eukaryota</taxon>
        <taxon>Viridiplantae</taxon>
        <taxon>Streptophyta</taxon>
        <taxon>Embryophyta</taxon>
        <taxon>Tracheophyta</taxon>
        <taxon>Spermatophyta</taxon>
        <taxon>Magnoliopsida</taxon>
        <taxon>eudicotyledons</taxon>
        <taxon>Gunneridae</taxon>
        <taxon>Pentapetalae</taxon>
        <taxon>rosids</taxon>
        <taxon>fabids</taxon>
        <taxon>Fabales</taxon>
        <taxon>Fabaceae</taxon>
        <taxon>Papilionoideae</taxon>
        <taxon>50 kb inversion clade</taxon>
        <taxon>dalbergioids sensu lato</taxon>
        <taxon>Dalbergieae</taxon>
        <taxon>Pterocarpus clade</taxon>
        <taxon>Arachis</taxon>
    </lineage>
</organism>
<comment type="caution">
    <text evidence="3">The sequence shown here is derived from an EMBL/GenBank/DDBJ whole genome shotgun (WGS) entry which is preliminary data.</text>
</comment>
<evidence type="ECO:0000313" key="4">
    <source>
        <dbReference type="Proteomes" id="UP000289738"/>
    </source>
</evidence>
<reference evidence="3 4" key="1">
    <citation type="submission" date="2019-01" db="EMBL/GenBank/DDBJ databases">
        <title>Sequencing of cultivated peanut Arachis hypogaea provides insights into genome evolution and oil improvement.</title>
        <authorList>
            <person name="Chen X."/>
        </authorList>
    </citation>
    <scope>NUCLEOTIDE SEQUENCE [LARGE SCALE GENOMIC DNA]</scope>
    <source>
        <strain evidence="4">cv. Fuhuasheng</strain>
        <tissue evidence="3">Leaves</tissue>
    </source>
</reference>
<gene>
    <name evidence="3" type="ORF">Ahy_B08g091244</name>
</gene>
<dbReference type="CDD" id="cd07828">
    <property type="entry name" value="lipocalin_heme-bd-THAP4-like"/>
    <property type="match status" value="1"/>
</dbReference>
<name>A0A444Y1S6_ARAHY</name>
<dbReference type="EMBL" id="SDMP01000018">
    <property type="protein sequence ID" value="RYQ95873.1"/>
    <property type="molecule type" value="Genomic_DNA"/>
</dbReference>
<dbReference type="Pfam" id="PF08768">
    <property type="entry name" value="THAP4_heme-bd"/>
    <property type="match status" value="1"/>
</dbReference>
<dbReference type="InterPro" id="IPR045165">
    <property type="entry name" value="Nitrobindin"/>
</dbReference>
<dbReference type="Proteomes" id="UP000289738">
    <property type="component" value="Chromosome B08"/>
</dbReference>